<dbReference type="STRING" id="1714355.BTO28_11760"/>
<reference evidence="1 2" key="1">
    <citation type="submission" date="2016-12" db="EMBL/GenBank/DDBJ databases">
        <title>Domibacillus sp. SAB 38T whole genome sequencing.</title>
        <authorList>
            <person name="Verma A."/>
            <person name="Ojha A.K."/>
            <person name="Krishnamurthi S."/>
        </authorList>
    </citation>
    <scope>NUCLEOTIDE SEQUENCE [LARGE SCALE GENOMIC DNA]</scope>
    <source>
        <strain evidence="1 2">SAB 38</strain>
    </source>
</reference>
<gene>
    <name evidence="1" type="ORF">BTO28_11760</name>
</gene>
<dbReference type="EMBL" id="MSFI01000019">
    <property type="protein sequence ID" value="OMP66703.1"/>
    <property type="molecule type" value="Genomic_DNA"/>
</dbReference>
<accession>A0A1V2A6R7</accession>
<name>A0A1V2A6R7_9BACI</name>
<evidence type="ECO:0000313" key="2">
    <source>
        <dbReference type="Proteomes" id="UP000188613"/>
    </source>
</evidence>
<dbReference type="RefSeq" id="WP_076766465.1">
    <property type="nucleotide sequence ID" value="NZ_MSFI01000019.1"/>
</dbReference>
<evidence type="ECO:0000313" key="1">
    <source>
        <dbReference type="EMBL" id="OMP66703.1"/>
    </source>
</evidence>
<sequence>MEGSKRRINGSLVFLVERNAECSIRMMTMYQEDLIVDAEFMKQSPIMDEEWVLGEKGTIKITAVESGAWKEMLIDYCLKEGYIRLTALSPSYLSAITVSSIANQFFIRKGNSMKFLSARTILDIVQFEKEPVSRITIPTK</sequence>
<organism evidence="1 2">
    <name type="scientific">Domibacillus epiphyticus</name>
    <dbReference type="NCBI Taxonomy" id="1714355"/>
    <lineage>
        <taxon>Bacteria</taxon>
        <taxon>Bacillati</taxon>
        <taxon>Bacillota</taxon>
        <taxon>Bacilli</taxon>
        <taxon>Bacillales</taxon>
        <taxon>Bacillaceae</taxon>
        <taxon>Domibacillus</taxon>
    </lineage>
</organism>
<comment type="caution">
    <text evidence="1">The sequence shown here is derived from an EMBL/GenBank/DDBJ whole genome shotgun (WGS) entry which is preliminary data.</text>
</comment>
<proteinExistence type="predicted"/>
<dbReference type="OrthoDB" id="2972981at2"/>
<protein>
    <submittedName>
        <fullName evidence="1">Uncharacterized protein</fullName>
    </submittedName>
</protein>
<dbReference type="Proteomes" id="UP000188613">
    <property type="component" value="Unassembled WGS sequence"/>
</dbReference>
<dbReference type="AlphaFoldDB" id="A0A1V2A6R7"/>
<keyword evidence="2" id="KW-1185">Reference proteome</keyword>